<dbReference type="InterPro" id="IPR002099">
    <property type="entry name" value="MutL/Mlh/PMS"/>
</dbReference>
<dbReference type="Gene3D" id="3.30.1370.100">
    <property type="entry name" value="MutL, C-terminal domain, regulatory subdomain"/>
    <property type="match status" value="1"/>
</dbReference>
<sequence>MTGGASKKNRITALLGSYHKPRRSGGQGEDMGRIQVLDQQTASRIAAGEVVTRPAAVVKELVENALDAGARHITVEIEEGGRRRIRVVDDGCGMTPEEAPLALQRHATSKIRQEEDLLGITTLGFRGEALPSIAQVSRLELLTRTPEAPGGFRIQAEGGEITDRRVAAAAVGTQVTVEDLFFNTPVRRKFLKSRDAEQAYILETLRHLALGHPAVYFRLVAGKRTLLAAPAAQTLRERVAAVYGAAVAEHVLPFALAGAPWATAGVLSLPEYTVASTRFQVLLVNRRVVQDRVLAATVKAAYQGLLPRGRHPVVVVHLSLPPEQVDVNVHPAKTEVRFRDPGRVYGLLLGSLRQGLGSLAGEKTLYQAAWHPAPLAQVQERGACLTPTPRPANPPLVQAAPAAAFPSPPPQASSPFRFQDLHLIGQLQGTYILAQSREGLVLIDQHAAHERVLYESLGTGTDCVSRQSLLFPRVVEVGPVQADWVKENLDLLARLGLVLESFGGASFLVTAVPAWLAQADIEALVLDLVENLTPVKSQTSPQAVQEQVKTVLACHGAIRAGQNLAMEEMAALLAQLDDLQVSSHCPHGRPLWRLIPYADIRQSFRRPRG</sequence>
<comment type="function">
    <text evidence="5">This protein is involved in the repair of mismatches in DNA. It is required for dam-dependent methyl-directed DNA mismatch repair. May act as a 'molecular matchmaker', a protein that promotes the formation of a stable complex between two or more DNA-binding proteins in an ATP-dependent manner without itself being part of a final effector complex.</text>
</comment>
<dbReference type="SMART" id="SM01340">
    <property type="entry name" value="DNA_mis_repair"/>
    <property type="match status" value="1"/>
</dbReference>
<dbReference type="InterPro" id="IPR014790">
    <property type="entry name" value="MutL_C"/>
</dbReference>
<dbReference type="PROSITE" id="PS00058">
    <property type="entry name" value="DNA_MISMATCH_REPAIR_1"/>
    <property type="match status" value="1"/>
</dbReference>
<keyword evidence="4 5" id="KW-0234">DNA repair</keyword>
<dbReference type="InterPro" id="IPR013507">
    <property type="entry name" value="DNA_mismatch_S5_2-like"/>
</dbReference>
<dbReference type="Pfam" id="PF01119">
    <property type="entry name" value="DNA_mis_repair"/>
    <property type="match status" value="1"/>
</dbReference>
<dbReference type="InterPro" id="IPR036890">
    <property type="entry name" value="HATPase_C_sf"/>
</dbReference>
<evidence type="ECO:0000313" key="8">
    <source>
        <dbReference type="EMBL" id="HGF35242.1"/>
    </source>
</evidence>
<dbReference type="GO" id="GO:0016887">
    <property type="term" value="F:ATP hydrolysis activity"/>
    <property type="evidence" value="ECO:0007669"/>
    <property type="project" value="InterPro"/>
</dbReference>
<evidence type="ECO:0000256" key="4">
    <source>
        <dbReference type="ARBA" id="ARBA00023204"/>
    </source>
</evidence>
<dbReference type="InterPro" id="IPR014762">
    <property type="entry name" value="DNA_mismatch_repair_CS"/>
</dbReference>
<keyword evidence="8" id="KW-0540">Nuclease</keyword>
<dbReference type="SUPFAM" id="SSF118116">
    <property type="entry name" value="DNA mismatch repair protein MutL"/>
    <property type="match status" value="1"/>
</dbReference>
<dbReference type="AlphaFoldDB" id="A0A7C3V4S4"/>
<name>A0A7C3V4S4_9BACT</name>
<dbReference type="GO" id="GO:0005524">
    <property type="term" value="F:ATP binding"/>
    <property type="evidence" value="ECO:0007669"/>
    <property type="project" value="InterPro"/>
</dbReference>
<dbReference type="PANTHER" id="PTHR10073:SF12">
    <property type="entry name" value="DNA MISMATCH REPAIR PROTEIN MLH1"/>
    <property type="match status" value="1"/>
</dbReference>
<gene>
    <name evidence="5 8" type="primary">mutL</name>
    <name evidence="8" type="ORF">ENW96_12830</name>
</gene>
<evidence type="ECO:0000256" key="5">
    <source>
        <dbReference type="HAMAP-Rule" id="MF_00149"/>
    </source>
</evidence>
<evidence type="ECO:0000259" key="6">
    <source>
        <dbReference type="SMART" id="SM00853"/>
    </source>
</evidence>
<comment type="similarity">
    <text evidence="1 5">Belongs to the DNA mismatch repair MutL/HexB family.</text>
</comment>
<dbReference type="NCBIfam" id="TIGR00585">
    <property type="entry name" value="mutl"/>
    <property type="match status" value="1"/>
</dbReference>
<dbReference type="GO" id="GO:0004519">
    <property type="term" value="F:endonuclease activity"/>
    <property type="evidence" value="ECO:0007669"/>
    <property type="project" value="UniProtKB-KW"/>
</dbReference>
<dbReference type="Gene3D" id="3.30.230.10">
    <property type="match status" value="1"/>
</dbReference>
<dbReference type="Gene3D" id="3.30.565.10">
    <property type="entry name" value="Histidine kinase-like ATPase, C-terminal domain"/>
    <property type="match status" value="1"/>
</dbReference>
<dbReference type="GO" id="GO:0032300">
    <property type="term" value="C:mismatch repair complex"/>
    <property type="evidence" value="ECO:0007669"/>
    <property type="project" value="InterPro"/>
</dbReference>
<dbReference type="FunFam" id="3.30.565.10:FF:000003">
    <property type="entry name" value="DNA mismatch repair endonuclease MutL"/>
    <property type="match status" value="1"/>
</dbReference>
<dbReference type="InterPro" id="IPR042120">
    <property type="entry name" value="MutL_C_dimsub"/>
</dbReference>
<feature type="domain" description="MutL C-terminal dimerisation" evidence="6">
    <location>
        <begin position="423"/>
        <end position="564"/>
    </location>
</feature>
<dbReference type="GO" id="GO:0030983">
    <property type="term" value="F:mismatched DNA binding"/>
    <property type="evidence" value="ECO:0007669"/>
    <property type="project" value="InterPro"/>
</dbReference>
<organism evidence="8">
    <name type="scientific">Desulfobacca acetoxidans</name>
    <dbReference type="NCBI Taxonomy" id="60893"/>
    <lineage>
        <taxon>Bacteria</taxon>
        <taxon>Pseudomonadati</taxon>
        <taxon>Thermodesulfobacteriota</taxon>
        <taxon>Desulfobaccia</taxon>
        <taxon>Desulfobaccales</taxon>
        <taxon>Desulfobaccaceae</taxon>
        <taxon>Desulfobacca</taxon>
    </lineage>
</organism>
<dbReference type="InterPro" id="IPR020667">
    <property type="entry name" value="DNA_mismatch_repair_MutL"/>
</dbReference>
<dbReference type="InterPro" id="IPR014721">
    <property type="entry name" value="Ribsml_uS5_D2-typ_fold_subgr"/>
</dbReference>
<dbReference type="InterPro" id="IPR020568">
    <property type="entry name" value="Ribosomal_Su5_D2-typ_SF"/>
</dbReference>
<dbReference type="SMART" id="SM00853">
    <property type="entry name" value="MutL_C"/>
    <property type="match status" value="1"/>
</dbReference>
<dbReference type="CDD" id="cd16926">
    <property type="entry name" value="HATPase_MutL-MLH-PMS-like"/>
    <property type="match status" value="1"/>
</dbReference>
<comment type="caution">
    <text evidence="8">The sequence shown here is derived from an EMBL/GenBank/DDBJ whole genome shotgun (WGS) entry which is preliminary data.</text>
</comment>
<keyword evidence="8" id="KW-0255">Endonuclease</keyword>
<dbReference type="InterPro" id="IPR042121">
    <property type="entry name" value="MutL_C_regsub"/>
</dbReference>
<dbReference type="SUPFAM" id="SSF54211">
    <property type="entry name" value="Ribosomal protein S5 domain 2-like"/>
    <property type="match status" value="1"/>
</dbReference>
<dbReference type="GO" id="GO:0006298">
    <property type="term" value="P:mismatch repair"/>
    <property type="evidence" value="ECO:0007669"/>
    <property type="project" value="UniProtKB-UniRule"/>
</dbReference>
<dbReference type="PANTHER" id="PTHR10073">
    <property type="entry name" value="DNA MISMATCH REPAIR PROTEIN MLH, PMS, MUTL"/>
    <property type="match status" value="1"/>
</dbReference>
<dbReference type="InterPro" id="IPR037198">
    <property type="entry name" value="MutL_C_sf"/>
</dbReference>
<dbReference type="CDD" id="cd00782">
    <property type="entry name" value="MutL_Trans"/>
    <property type="match status" value="1"/>
</dbReference>
<dbReference type="Pfam" id="PF13589">
    <property type="entry name" value="HATPase_c_3"/>
    <property type="match status" value="1"/>
</dbReference>
<keyword evidence="3 5" id="KW-0227">DNA damage</keyword>
<dbReference type="HAMAP" id="MF_00149">
    <property type="entry name" value="DNA_mis_repair"/>
    <property type="match status" value="1"/>
</dbReference>
<protein>
    <recommendedName>
        <fullName evidence="2 5">DNA mismatch repair protein MutL</fullName>
    </recommendedName>
</protein>
<keyword evidence="8" id="KW-0378">Hydrolase</keyword>
<feature type="domain" description="DNA mismatch repair protein S5" evidence="7">
    <location>
        <begin position="239"/>
        <end position="357"/>
    </location>
</feature>
<dbReference type="EMBL" id="DTMF01000309">
    <property type="protein sequence ID" value="HGF35242.1"/>
    <property type="molecule type" value="Genomic_DNA"/>
</dbReference>
<dbReference type="InterPro" id="IPR038973">
    <property type="entry name" value="MutL/Mlh/Pms-like"/>
</dbReference>
<accession>A0A7C3V4S4</accession>
<evidence type="ECO:0000259" key="7">
    <source>
        <dbReference type="SMART" id="SM01340"/>
    </source>
</evidence>
<evidence type="ECO:0000256" key="3">
    <source>
        <dbReference type="ARBA" id="ARBA00022763"/>
    </source>
</evidence>
<dbReference type="Gene3D" id="3.30.1540.20">
    <property type="entry name" value="MutL, C-terminal domain, dimerisation subdomain"/>
    <property type="match status" value="1"/>
</dbReference>
<proteinExistence type="inferred from homology"/>
<reference evidence="8" key="1">
    <citation type="journal article" date="2020" name="mSystems">
        <title>Genome- and Community-Level Interaction Insights into Carbon Utilization and Element Cycling Functions of Hydrothermarchaeota in Hydrothermal Sediment.</title>
        <authorList>
            <person name="Zhou Z."/>
            <person name="Liu Y."/>
            <person name="Xu W."/>
            <person name="Pan J."/>
            <person name="Luo Z.H."/>
            <person name="Li M."/>
        </authorList>
    </citation>
    <scope>NUCLEOTIDE SEQUENCE [LARGE SCALE GENOMIC DNA]</scope>
    <source>
        <strain evidence="8">SpSt-897</strain>
    </source>
</reference>
<dbReference type="Pfam" id="PF08676">
    <property type="entry name" value="MutL_C"/>
    <property type="match status" value="1"/>
</dbReference>
<dbReference type="GO" id="GO:0140664">
    <property type="term" value="F:ATP-dependent DNA damage sensor activity"/>
    <property type="evidence" value="ECO:0007669"/>
    <property type="project" value="InterPro"/>
</dbReference>
<dbReference type="SUPFAM" id="SSF55874">
    <property type="entry name" value="ATPase domain of HSP90 chaperone/DNA topoisomerase II/histidine kinase"/>
    <property type="match status" value="1"/>
</dbReference>
<evidence type="ECO:0000256" key="1">
    <source>
        <dbReference type="ARBA" id="ARBA00006082"/>
    </source>
</evidence>
<evidence type="ECO:0000256" key="2">
    <source>
        <dbReference type="ARBA" id="ARBA00021975"/>
    </source>
</evidence>